<sequence>MASGKVYKIAFELAAKLEGSYTSGMTRALSDLSELETKARAINAIRISGDMVRPLREGLQHLERDFREIRNNPIPNGMFGDMNTQLREAVQSSRALLQNLRQIATIRMPGNMFGNDMTRYLREVTELEQRMRALQNAGGPNGGGGGNGGGGSGGGAGPGGVGVLGGAAMVAGGAALAAGAGIGMAGAAVYSFADEYQVAMAQIQTSTGATEAAMGDFGKITQNIYNQSIGENFYDIAESLSRVEQVTKLSGAALESTAKNAMAFRDTFGEDVTESVKAADTMMKNFGVTSDQAYNLLAQGAQNGLNKSNELLDSANEYAPHFATLGFSAGEMFDTFGAGLEAGAFNLDKVGDAVKEFNIRSKDMSKTSVDAYTALGMNAEKMSQTFAAGGPAAQEAFRTVAAAISSVEDPVKKNAIGVGLFGTQFEDLEAGVIEAMGTARGQFDMTKDTMGEITKIKYDTIGKAFQGIGRQLQTGLLLPISNAALPLLEKLSTWLQDKLPQIQEWFGKIGDAIGPAFEKISGIVSGVFGSFGDGADESQSGMSSYIAALMENFALFRDFALEVWNTVGPHVMKVIGSIGAVIKQVIPIVTNIATTFQKIMKHIISAIMPVVKYLLSKLWPVLAKIFDFIAKEVMPEISAVIAALLPKIEMIAGKIGSAVTDIFNFFKPVLDALFIAFDIVFPLIKSIVVNAFKAIGGVLSGVFDVLGGVIDFVTGVFTGNWEKAWQGVGDIFEGIFNALGSVLTFPINLAIDAINTAIRAINKVSFDVPDWLGGGTFGVDIPEIPKINGYAEGGYVTRPELAWVGEGKSNEWIIPENNSQRSRSLLQAANSSMGMTTDGGGGGDFVYKPVYNFNGPVDKAAVEQMDSQNHKDFARQFEDYKRQQRRVSMA</sequence>
<evidence type="ECO:0000256" key="1">
    <source>
        <dbReference type="ARBA" id="ARBA00022612"/>
    </source>
</evidence>
<dbReference type="RefSeq" id="WP_307205685.1">
    <property type="nucleotide sequence ID" value="NZ_JAUSSU010000007.1"/>
</dbReference>
<comment type="caution">
    <text evidence="3">The sequence shown here is derived from an EMBL/GenBank/DDBJ whole genome shotgun (WGS) entry which is preliminary data.</text>
</comment>
<accession>A0ABT9U6M9</accession>
<organism evidence="3 4">
    <name type="scientific">Paenibacillus harenae</name>
    <dbReference type="NCBI Taxonomy" id="306543"/>
    <lineage>
        <taxon>Bacteria</taxon>
        <taxon>Bacillati</taxon>
        <taxon>Bacillota</taxon>
        <taxon>Bacilli</taxon>
        <taxon>Bacillales</taxon>
        <taxon>Paenibacillaceae</taxon>
        <taxon>Paenibacillus</taxon>
    </lineage>
</organism>
<reference evidence="3 4" key="1">
    <citation type="submission" date="2023-07" db="EMBL/GenBank/DDBJ databases">
        <title>Sorghum-associated microbial communities from plants grown in Nebraska, USA.</title>
        <authorList>
            <person name="Schachtman D."/>
        </authorList>
    </citation>
    <scope>NUCLEOTIDE SEQUENCE [LARGE SCALE GENOMIC DNA]</scope>
    <source>
        <strain evidence="3 4">CC482</strain>
    </source>
</reference>
<keyword evidence="4" id="KW-1185">Reference proteome</keyword>
<evidence type="ECO:0000313" key="3">
    <source>
        <dbReference type="EMBL" id="MDQ0114355.1"/>
    </source>
</evidence>
<dbReference type="EMBL" id="JAUSSU010000007">
    <property type="protein sequence ID" value="MDQ0114355.1"/>
    <property type="molecule type" value="Genomic_DNA"/>
</dbReference>
<gene>
    <name evidence="3" type="ORF">J2T15_003810</name>
</gene>
<name>A0ABT9U6M9_PAEHA</name>
<keyword evidence="1" id="KW-1188">Viral release from host cell</keyword>
<dbReference type="PANTHER" id="PTHR37813:SF1">
    <property type="entry name" value="FELS-2 PROPHAGE PROTEIN"/>
    <property type="match status" value="1"/>
</dbReference>
<dbReference type="Proteomes" id="UP001229346">
    <property type="component" value="Unassembled WGS sequence"/>
</dbReference>
<evidence type="ECO:0000259" key="2">
    <source>
        <dbReference type="Pfam" id="PF10145"/>
    </source>
</evidence>
<protein>
    <submittedName>
        <fullName evidence="3">Phage-related minor tail protein/SLT domain-containing protein</fullName>
    </submittedName>
</protein>
<dbReference type="InterPro" id="IPR010090">
    <property type="entry name" value="Phage_tape_meas"/>
</dbReference>
<dbReference type="PANTHER" id="PTHR37813">
    <property type="entry name" value="FELS-2 PROPHAGE PROTEIN"/>
    <property type="match status" value="1"/>
</dbReference>
<evidence type="ECO:0000313" key="4">
    <source>
        <dbReference type="Proteomes" id="UP001229346"/>
    </source>
</evidence>
<proteinExistence type="predicted"/>
<feature type="domain" description="Phage tail tape measure protein" evidence="2">
    <location>
        <begin position="232"/>
        <end position="422"/>
    </location>
</feature>
<dbReference type="Pfam" id="PF10145">
    <property type="entry name" value="PhageMin_Tail"/>
    <property type="match status" value="1"/>
</dbReference>